<gene>
    <name evidence="2" type="ORF">HHX25_19290</name>
</gene>
<evidence type="ECO:0000256" key="1">
    <source>
        <dbReference type="SAM" id="SignalP"/>
    </source>
</evidence>
<feature type="signal peptide" evidence="1">
    <location>
        <begin position="1"/>
        <end position="21"/>
    </location>
</feature>
<dbReference type="RefSeq" id="WP_169676833.1">
    <property type="nucleotide sequence ID" value="NZ_JABBHF010000014.1"/>
</dbReference>
<evidence type="ECO:0000313" key="3">
    <source>
        <dbReference type="Proteomes" id="UP000746690"/>
    </source>
</evidence>
<name>A0ABX1S333_9FLAO</name>
<feature type="chain" id="PRO_5046876007" description="DUF4440 domain-containing protein" evidence="1">
    <location>
        <begin position="22"/>
        <end position="175"/>
    </location>
</feature>
<keyword evidence="1" id="KW-0732">Signal</keyword>
<protein>
    <recommendedName>
        <fullName evidence="4">DUF4440 domain-containing protein</fullName>
    </recommendedName>
</protein>
<keyword evidence="3" id="KW-1185">Reference proteome</keyword>
<reference evidence="2 3" key="1">
    <citation type="submission" date="2020-04" db="EMBL/GenBank/DDBJ databases">
        <title>A Flavivirga sp. nov.</title>
        <authorList>
            <person name="Sun X."/>
        </authorList>
    </citation>
    <scope>NUCLEOTIDE SEQUENCE [LARGE SCALE GENOMIC DNA]</scope>
    <source>
        <strain evidence="2 3">Y03</strain>
    </source>
</reference>
<sequence>MNKRTSTILMLLLVCGSICFAQSTKELKEWALRDAKIASQATLKMDFDKVLDYTYPSALEIMGGREQALALIESTFKTMKEGGFVFEKADVLGVSDIVFENNEYRCYIEGFNQMIMGGMRIKSKSYLLGIYNSKEKFWYFIEAKQLKNEAMVNKVLPNFKTSLKIPEDEMTTEEI</sequence>
<proteinExistence type="predicted"/>
<evidence type="ECO:0000313" key="2">
    <source>
        <dbReference type="EMBL" id="NMH89660.1"/>
    </source>
</evidence>
<organism evidence="2 3">
    <name type="scientific">Flavivirga algicola</name>
    <dbReference type="NCBI Taxonomy" id="2729136"/>
    <lineage>
        <taxon>Bacteria</taxon>
        <taxon>Pseudomonadati</taxon>
        <taxon>Bacteroidota</taxon>
        <taxon>Flavobacteriia</taxon>
        <taxon>Flavobacteriales</taxon>
        <taxon>Flavobacteriaceae</taxon>
        <taxon>Flavivirga</taxon>
    </lineage>
</organism>
<dbReference type="EMBL" id="JABBHF010000014">
    <property type="protein sequence ID" value="NMH89660.1"/>
    <property type="molecule type" value="Genomic_DNA"/>
</dbReference>
<comment type="caution">
    <text evidence="2">The sequence shown here is derived from an EMBL/GenBank/DDBJ whole genome shotgun (WGS) entry which is preliminary data.</text>
</comment>
<dbReference type="Proteomes" id="UP000746690">
    <property type="component" value="Unassembled WGS sequence"/>
</dbReference>
<accession>A0ABX1S333</accession>
<evidence type="ECO:0008006" key="4">
    <source>
        <dbReference type="Google" id="ProtNLM"/>
    </source>
</evidence>